<dbReference type="RefSeq" id="XP_008794216.3">
    <property type="nucleotide sequence ID" value="XM_008795994.3"/>
</dbReference>
<keyword evidence="6 14" id="KW-0732">Signal</keyword>
<dbReference type="FunFam" id="3.80.10.10:FF:000111">
    <property type="entry name" value="LRR receptor-like serine/threonine-protein kinase ERECTA"/>
    <property type="match status" value="1"/>
</dbReference>
<organism evidence="16 17">
    <name type="scientific">Phoenix dactylifera</name>
    <name type="common">Date palm</name>
    <dbReference type="NCBI Taxonomy" id="42345"/>
    <lineage>
        <taxon>Eukaryota</taxon>
        <taxon>Viridiplantae</taxon>
        <taxon>Streptophyta</taxon>
        <taxon>Embryophyta</taxon>
        <taxon>Tracheophyta</taxon>
        <taxon>Spermatophyta</taxon>
        <taxon>Magnoliopsida</taxon>
        <taxon>Liliopsida</taxon>
        <taxon>Arecaceae</taxon>
        <taxon>Coryphoideae</taxon>
        <taxon>Phoeniceae</taxon>
        <taxon>Phoenix</taxon>
    </lineage>
</organism>
<dbReference type="GeneID" id="103710322"/>
<feature type="region of interest" description="Disordered" evidence="12">
    <location>
        <begin position="867"/>
        <end position="887"/>
    </location>
</feature>
<dbReference type="Pfam" id="PF00560">
    <property type="entry name" value="LRR_1"/>
    <property type="match status" value="6"/>
</dbReference>
<keyword evidence="10" id="KW-0675">Receptor</keyword>
<protein>
    <submittedName>
        <fullName evidence="17">Receptor-like protein EIX2</fullName>
    </submittedName>
</protein>
<dbReference type="SUPFAM" id="SSF52058">
    <property type="entry name" value="L domain-like"/>
    <property type="match status" value="3"/>
</dbReference>
<comment type="subcellular location">
    <subcellularLocation>
        <location evidence="1">Cell membrane</location>
        <topology evidence="1">Single-pass type I membrane protein</topology>
    </subcellularLocation>
</comment>
<sequence>MSGSLFLSVVLFLGYLCTATSAVSLLGCVKFERLALLKLKQSLKDPMNELASWKGINCCSWGGVGCHNRSGHVFRLTLDSMSLGGEINPSLLELKHLRSLDLSMNDFNGTNIPEFIGSLPKLKYLNLSNANFGGPIPHQLGNLSSLRYLDLGSNDIPPTRGLQDHDLGWVSNLSSLRYLDMSVANLTKAGNWFYAMNKIPSLSALRLSSCEIEYIPRSVPYLNLTSLAILDLSRNNLNCTLPKWLQNMTNLNLLDFSEQNSLHGPIPDVFGSMTSLSVLNLNLNQLEGEIPQTMGNLCSLEGLDLSWNNITGQMTQLVVGLSRCFSNSSPQISSLNLAHNSLSGPIPLTIEKLSSLEFLYLQSNQLIGTVPEGIGRFSKLIVLDVSSNSLTGVVSEAHFANLGVLKELYMSLNNLSLKVNSNWVPPFELNFIYLPSCQLGPLFPSWLQTQKGFSKLDLSKAGISDTMPHWFWSLTTEIMYLNLSQNQIKGSLPLSLESISISLVDLSSNCFEGPLPRFGRDTLVLHLYDNSFEGPLPADIGEAMPVLRNLLVSNNLINGSIPQSICTMENLEVLGLADNLLSGRLPHCWSDSQILMVVDLGNNNISGIIPGTMGSLLSLASLHLNNNSLSGELPSSLKNCTSLVALDLGENQISGNIPSWIGSSLPNLVILRLRSNKFTGGIPPELSYLSSLQVLDIAQNSLSGIIPRSFGNLTAMTKIQEKGFILYENWGSYLDNVLVYMKGRELEYSKTLGLVTSVDLSSNKLHGKIPEELTSLFGLLALNLSENALTGEIPKKIGNLRWLESLDLSRNNLSGEIPSSMSSLTSLSRLNLSYNNLKGRIPSGFQLQTLNDPSIYIGNQDLCGPPLTDGCPSDGESPPSRNSSITGEEDGSEFLWYYSGFSPGFAVAILGVFSVLFFMPSWRYALFILVDDIVDWFYVTTTVTMAKLR</sequence>
<feature type="transmembrane region" description="Helical" evidence="13">
    <location>
        <begin position="895"/>
        <end position="919"/>
    </location>
</feature>
<dbReference type="GO" id="GO:0005886">
    <property type="term" value="C:plasma membrane"/>
    <property type="evidence" value="ECO:0007669"/>
    <property type="project" value="UniProtKB-SubCell"/>
</dbReference>
<evidence type="ECO:0000256" key="12">
    <source>
        <dbReference type="SAM" id="MobiDB-lite"/>
    </source>
</evidence>
<dbReference type="SUPFAM" id="SSF52047">
    <property type="entry name" value="RNI-like"/>
    <property type="match status" value="1"/>
</dbReference>
<keyword evidence="16" id="KW-1185">Reference proteome</keyword>
<dbReference type="Gene3D" id="3.80.10.10">
    <property type="entry name" value="Ribonuclease Inhibitor"/>
    <property type="match status" value="3"/>
</dbReference>
<keyword evidence="7" id="KW-0677">Repeat</keyword>
<evidence type="ECO:0000256" key="10">
    <source>
        <dbReference type="ARBA" id="ARBA00023170"/>
    </source>
</evidence>
<keyword evidence="4" id="KW-0433">Leucine-rich repeat</keyword>
<evidence type="ECO:0000259" key="15">
    <source>
        <dbReference type="Pfam" id="PF08263"/>
    </source>
</evidence>
<dbReference type="GO" id="GO:0099402">
    <property type="term" value="P:plant organ development"/>
    <property type="evidence" value="ECO:0007669"/>
    <property type="project" value="UniProtKB-ARBA"/>
</dbReference>
<dbReference type="OrthoDB" id="1060944at2759"/>
<keyword evidence="5 13" id="KW-0812">Transmembrane</keyword>
<reference evidence="17" key="2">
    <citation type="submission" date="2025-08" db="UniProtKB">
        <authorList>
            <consortium name="RefSeq"/>
        </authorList>
    </citation>
    <scope>IDENTIFICATION</scope>
    <source>
        <tissue evidence="17">Young leaves</tissue>
    </source>
</reference>
<dbReference type="Pfam" id="PF13516">
    <property type="entry name" value="LRR_6"/>
    <property type="match status" value="1"/>
</dbReference>
<evidence type="ECO:0000256" key="1">
    <source>
        <dbReference type="ARBA" id="ARBA00004251"/>
    </source>
</evidence>
<dbReference type="FunFam" id="3.80.10.10:FF:000095">
    <property type="entry name" value="LRR receptor-like serine/threonine-protein kinase GSO1"/>
    <property type="match status" value="1"/>
</dbReference>
<evidence type="ECO:0000256" key="11">
    <source>
        <dbReference type="ARBA" id="ARBA00023180"/>
    </source>
</evidence>
<dbReference type="InterPro" id="IPR032675">
    <property type="entry name" value="LRR_dom_sf"/>
</dbReference>
<dbReference type="FunFam" id="3.80.10.10:FF:000400">
    <property type="entry name" value="Nuclear pore complex protein NUP107"/>
    <property type="match status" value="1"/>
</dbReference>
<evidence type="ECO:0000256" key="2">
    <source>
        <dbReference type="ARBA" id="ARBA00009592"/>
    </source>
</evidence>
<feature type="domain" description="Leucine-rich repeat-containing N-terminal plant-type" evidence="15">
    <location>
        <begin position="32"/>
        <end position="66"/>
    </location>
</feature>
<gene>
    <name evidence="17" type="primary">LOC103710322</name>
</gene>
<evidence type="ECO:0000256" key="4">
    <source>
        <dbReference type="ARBA" id="ARBA00022614"/>
    </source>
</evidence>
<evidence type="ECO:0000256" key="8">
    <source>
        <dbReference type="ARBA" id="ARBA00022989"/>
    </source>
</evidence>
<evidence type="ECO:0000256" key="9">
    <source>
        <dbReference type="ARBA" id="ARBA00023136"/>
    </source>
</evidence>
<evidence type="ECO:0000256" key="14">
    <source>
        <dbReference type="SAM" id="SignalP"/>
    </source>
</evidence>
<keyword evidence="11" id="KW-0325">Glycoprotein</keyword>
<dbReference type="InterPro" id="IPR046956">
    <property type="entry name" value="RLP23-like"/>
</dbReference>
<keyword evidence="9 13" id="KW-0472">Membrane</keyword>
<evidence type="ECO:0000256" key="3">
    <source>
        <dbReference type="ARBA" id="ARBA00022475"/>
    </source>
</evidence>
<dbReference type="InterPro" id="IPR013210">
    <property type="entry name" value="LRR_N_plant-typ"/>
</dbReference>
<accession>A0A8B7C8W9</accession>
<evidence type="ECO:0000256" key="5">
    <source>
        <dbReference type="ARBA" id="ARBA00022692"/>
    </source>
</evidence>
<dbReference type="FunFam" id="3.80.10.10:FF:000649">
    <property type="entry name" value="Leucine Rich Repeat family protein"/>
    <property type="match status" value="1"/>
</dbReference>
<dbReference type="PANTHER" id="PTHR48063">
    <property type="entry name" value="LRR RECEPTOR-LIKE KINASE"/>
    <property type="match status" value="1"/>
</dbReference>
<dbReference type="PANTHER" id="PTHR48063:SF98">
    <property type="entry name" value="LRR RECEPTOR-LIKE SERINE_THREONINE-PROTEIN KINASE FLS2"/>
    <property type="match status" value="1"/>
</dbReference>
<evidence type="ECO:0000256" key="6">
    <source>
        <dbReference type="ARBA" id="ARBA00022729"/>
    </source>
</evidence>
<dbReference type="KEGG" id="pda:103710322"/>
<evidence type="ECO:0000256" key="7">
    <source>
        <dbReference type="ARBA" id="ARBA00022737"/>
    </source>
</evidence>
<evidence type="ECO:0000313" key="16">
    <source>
        <dbReference type="Proteomes" id="UP000228380"/>
    </source>
</evidence>
<dbReference type="InterPro" id="IPR001611">
    <property type="entry name" value="Leu-rich_rpt"/>
</dbReference>
<evidence type="ECO:0000256" key="13">
    <source>
        <dbReference type="SAM" id="Phobius"/>
    </source>
</evidence>
<dbReference type="Proteomes" id="UP000228380">
    <property type="component" value="Chromosome 5"/>
</dbReference>
<dbReference type="PRINTS" id="PR00019">
    <property type="entry name" value="LEURICHRPT"/>
</dbReference>
<name>A0A8B7C8W9_PHODC</name>
<dbReference type="FunFam" id="3.80.10.10:FF:001347">
    <property type="entry name" value="LRR receptor-like serine/threonine-protein kinase GSO2"/>
    <property type="match status" value="1"/>
</dbReference>
<evidence type="ECO:0000313" key="17">
    <source>
        <dbReference type="RefSeq" id="XP_008794216.3"/>
    </source>
</evidence>
<keyword evidence="3" id="KW-1003">Cell membrane</keyword>
<dbReference type="SMART" id="SM00369">
    <property type="entry name" value="LRR_TYP"/>
    <property type="match status" value="14"/>
</dbReference>
<feature type="chain" id="PRO_5034982094" evidence="14">
    <location>
        <begin position="23"/>
        <end position="949"/>
    </location>
</feature>
<dbReference type="InterPro" id="IPR003591">
    <property type="entry name" value="Leu-rich_rpt_typical-subtyp"/>
</dbReference>
<dbReference type="Pfam" id="PF08263">
    <property type="entry name" value="LRRNT_2"/>
    <property type="match status" value="1"/>
</dbReference>
<dbReference type="Pfam" id="PF13855">
    <property type="entry name" value="LRR_8"/>
    <property type="match status" value="3"/>
</dbReference>
<comment type="similarity">
    <text evidence="2">Belongs to the RLP family.</text>
</comment>
<dbReference type="GO" id="GO:0009653">
    <property type="term" value="P:anatomical structure morphogenesis"/>
    <property type="evidence" value="ECO:0007669"/>
    <property type="project" value="UniProtKB-ARBA"/>
</dbReference>
<feature type="signal peptide" evidence="14">
    <location>
        <begin position="1"/>
        <end position="22"/>
    </location>
</feature>
<reference evidence="16" key="1">
    <citation type="journal article" date="2019" name="Nat. Commun.">
        <title>Genome-wide association mapping of date palm fruit traits.</title>
        <authorList>
            <person name="Hazzouri K.M."/>
            <person name="Gros-Balthazard M."/>
            <person name="Flowers J.M."/>
            <person name="Copetti D."/>
            <person name="Lemansour A."/>
            <person name="Lebrun M."/>
            <person name="Masmoudi K."/>
            <person name="Ferrand S."/>
            <person name="Dhar M.I."/>
            <person name="Fresquez Z.A."/>
            <person name="Rosas U."/>
            <person name="Zhang J."/>
            <person name="Talag J."/>
            <person name="Lee S."/>
            <person name="Kudrna D."/>
            <person name="Powell R.F."/>
            <person name="Leitch I.J."/>
            <person name="Krueger R.R."/>
            <person name="Wing R.A."/>
            <person name="Amiri K.M.A."/>
            <person name="Purugganan M.D."/>
        </authorList>
    </citation>
    <scope>NUCLEOTIDE SEQUENCE [LARGE SCALE GENOMIC DNA]</scope>
    <source>
        <strain evidence="16">cv. Khalas</strain>
    </source>
</reference>
<keyword evidence="8 13" id="KW-1133">Transmembrane helix</keyword>
<dbReference type="AlphaFoldDB" id="A0A8B7C8W9"/>
<proteinExistence type="inferred from homology"/>